<evidence type="ECO:0000256" key="2">
    <source>
        <dbReference type="SAM" id="SignalP"/>
    </source>
</evidence>
<evidence type="ECO:0000256" key="1">
    <source>
        <dbReference type="SAM" id="MobiDB-lite"/>
    </source>
</evidence>
<name>A0ABW0KQ84_9BACT</name>
<comment type="caution">
    <text evidence="3">The sequence shown here is derived from an EMBL/GenBank/DDBJ whole genome shotgun (WGS) entry which is preliminary data.</text>
</comment>
<keyword evidence="2" id="KW-0732">Signal</keyword>
<evidence type="ECO:0000313" key="4">
    <source>
        <dbReference type="Proteomes" id="UP001596052"/>
    </source>
</evidence>
<accession>A0ABW0KQ84</accession>
<feature type="signal peptide" evidence="2">
    <location>
        <begin position="1"/>
        <end position="25"/>
    </location>
</feature>
<organism evidence="3 4">
    <name type="scientific">Prosthecobacter fluviatilis</name>
    <dbReference type="NCBI Taxonomy" id="445931"/>
    <lineage>
        <taxon>Bacteria</taxon>
        <taxon>Pseudomonadati</taxon>
        <taxon>Verrucomicrobiota</taxon>
        <taxon>Verrucomicrobiia</taxon>
        <taxon>Verrucomicrobiales</taxon>
        <taxon>Verrucomicrobiaceae</taxon>
        <taxon>Prosthecobacter</taxon>
    </lineage>
</organism>
<feature type="chain" id="PRO_5045889013" evidence="2">
    <location>
        <begin position="26"/>
        <end position="470"/>
    </location>
</feature>
<sequence>MKIRSRRCFCLFLHLACAGTSLLHAQQEKPKDPFIKDKKVAAAVPASGKETGGEPYGAGNGAAAASPQNVQCLIESFTLPQADYAALLDAPEGHDRLHAHLLAAVRAGTGAARLDACHLITTKSGTRSTFESVDELIYPTEWTPADRAGVQYPTAFEMRQMGDVFEFEATLDAEGRTLAVTQAFKRDRFLGFRPYKADTTLKGIPVMDVLSRNSSSACRMLPGYPTLIATLKDAQPGGIMLVYATLQVVTLPAPAPKAVPETRQGNLILTARVISVDRMKGWELLKKHAADGAACLAALKPMLAQKEAALEHIATITTQSGVRSLHESGLIHTYGTEFSPPTEGVPAQPGDNPKKPGTPARPPGLAGTTAQEQRGTGFRLELEPTVEGPFVHLTLAPENVSITSNLKDKNYDEHYPELPLFSVQKTTTGYAQVIGTTYLIGTLNPPGDTGANEHKDDGRIWLLFMDVNPE</sequence>
<protein>
    <submittedName>
        <fullName evidence="3">Uncharacterized protein</fullName>
    </submittedName>
</protein>
<dbReference type="Proteomes" id="UP001596052">
    <property type="component" value="Unassembled WGS sequence"/>
</dbReference>
<dbReference type="RefSeq" id="WP_377166888.1">
    <property type="nucleotide sequence ID" value="NZ_JBHSMQ010000004.1"/>
</dbReference>
<reference evidence="4" key="1">
    <citation type="journal article" date="2019" name="Int. J. Syst. Evol. Microbiol.">
        <title>The Global Catalogue of Microorganisms (GCM) 10K type strain sequencing project: providing services to taxonomists for standard genome sequencing and annotation.</title>
        <authorList>
            <consortium name="The Broad Institute Genomics Platform"/>
            <consortium name="The Broad Institute Genome Sequencing Center for Infectious Disease"/>
            <person name="Wu L."/>
            <person name="Ma J."/>
        </authorList>
    </citation>
    <scope>NUCLEOTIDE SEQUENCE [LARGE SCALE GENOMIC DNA]</scope>
    <source>
        <strain evidence="4">CGMCC 4.1469</strain>
    </source>
</reference>
<evidence type="ECO:0000313" key="3">
    <source>
        <dbReference type="EMBL" id="MFC5455623.1"/>
    </source>
</evidence>
<dbReference type="EMBL" id="JBHSMQ010000004">
    <property type="protein sequence ID" value="MFC5455623.1"/>
    <property type="molecule type" value="Genomic_DNA"/>
</dbReference>
<gene>
    <name evidence="3" type="ORF">ACFQDI_12215</name>
</gene>
<keyword evidence="4" id="KW-1185">Reference proteome</keyword>
<feature type="region of interest" description="Disordered" evidence="1">
    <location>
        <begin position="333"/>
        <end position="375"/>
    </location>
</feature>
<proteinExistence type="predicted"/>